<dbReference type="EMBL" id="ODYU01008208">
    <property type="protein sequence ID" value="SOQ51609.1"/>
    <property type="molecule type" value="Genomic_DNA"/>
</dbReference>
<evidence type="ECO:0000313" key="1">
    <source>
        <dbReference type="EMBL" id="SOQ51609.1"/>
    </source>
</evidence>
<reference evidence="1" key="1">
    <citation type="submission" date="2016-07" db="EMBL/GenBank/DDBJ databases">
        <authorList>
            <person name="Bretaudeau A."/>
        </authorList>
    </citation>
    <scope>NUCLEOTIDE SEQUENCE</scope>
    <source>
        <strain evidence="1">Rice</strain>
        <tissue evidence="1">Whole body</tissue>
    </source>
</reference>
<dbReference type="AlphaFoldDB" id="A0A2H1WEW7"/>
<name>A0A2H1WEW7_SPOFR</name>
<protein>
    <submittedName>
        <fullName evidence="1">SFRICE_023705</fullName>
    </submittedName>
</protein>
<gene>
    <name evidence="1" type="ORF">SFRICE_023705</name>
</gene>
<sequence length="121" mass="13749">MLHLTHPKHITPICIVLHYAPDVAGLIVNVCVILHNICKSANISVPQLSNEDMEHDGTEQPRCNNLALQIGHITRSSLRCAVKLTLFSSRIFETLFGRARRVSERQLDILWEFLMHNKDIA</sequence>
<organism evidence="1">
    <name type="scientific">Spodoptera frugiperda</name>
    <name type="common">Fall armyworm</name>
    <dbReference type="NCBI Taxonomy" id="7108"/>
    <lineage>
        <taxon>Eukaryota</taxon>
        <taxon>Metazoa</taxon>
        <taxon>Ecdysozoa</taxon>
        <taxon>Arthropoda</taxon>
        <taxon>Hexapoda</taxon>
        <taxon>Insecta</taxon>
        <taxon>Pterygota</taxon>
        <taxon>Neoptera</taxon>
        <taxon>Endopterygota</taxon>
        <taxon>Lepidoptera</taxon>
        <taxon>Glossata</taxon>
        <taxon>Ditrysia</taxon>
        <taxon>Noctuoidea</taxon>
        <taxon>Noctuidae</taxon>
        <taxon>Amphipyrinae</taxon>
        <taxon>Spodoptera</taxon>
    </lineage>
</organism>
<accession>A0A2H1WEW7</accession>
<proteinExistence type="predicted"/>